<dbReference type="SUPFAM" id="SSF140931">
    <property type="entry name" value="Fic-like"/>
    <property type="match status" value="1"/>
</dbReference>
<keyword evidence="2" id="KW-0067">ATP-binding</keyword>
<dbReference type="AlphaFoldDB" id="A0A7W5K6F0"/>
<evidence type="ECO:0000313" key="5">
    <source>
        <dbReference type="Proteomes" id="UP000553442"/>
    </source>
</evidence>
<keyword evidence="2" id="KW-0547">Nucleotide-binding</keyword>
<dbReference type="GO" id="GO:0005524">
    <property type="term" value="F:ATP binding"/>
    <property type="evidence" value="ECO:0007669"/>
    <property type="project" value="UniProtKB-KW"/>
</dbReference>
<feature type="binding site" evidence="2">
    <location>
        <begin position="70"/>
        <end position="77"/>
    </location>
    <ligand>
        <name>ATP</name>
        <dbReference type="ChEBI" id="CHEBI:30616"/>
    </ligand>
</feature>
<comment type="caution">
    <text evidence="4">The sequence shown here is derived from an EMBL/GenBank/DDBJ whole genome shotgun (WGS) entry which is preliminary data.</text>
</comment>
<evidence type="ECO:0000256" key="2">
    <source>
        <dbReference type="PIRSR" id="PIRSR640198-2"/>
    </source>
</evidence>
<keyword evidence="5" id="KW-1185">Reference proteome</keyword>
<protein>
    <recommendedName>
        <fullName evidence="3">Fido domain-containing protein</fullName>
    </recommendedName>
</protein>
<dbReference type="PANTHER" id="PTHR13504:SF38">
    <property type="entry name" value="FIDO DOMAIN-CONTAINING PROTEIN"/>
    <property type="match status" value="1"/>
</dbReference>
<feature type="domain" description="Fido" evidence="3">
    <location>
        <begin position="1"/>
        <end position="131"/>
    </location>
</feature>
<reference evidence="4 5" key="1">
    <citation type="submission" date="2020-08" db="EMBL/GenBank/DDBJ databases">
        <title>Genomic Encyclopedia of Archaeal and Bacterial Type Strains, Phase II (KMG-II): from individual species to whole genera.</title>
        <authorList>
            <person name="Goeker M."/>
        </authorList>
    </citation>
    <scope>NUCLEOTIDE SEQUENCE [LARGE SCALE GENOMIC DNA]</scope>
    <source>
        <strain evidence="4 5">5AG</strain>
    </source>
</reference>
<evidence type="ECO:0000313" key="4">
    <source>
        <dbReference type="EMBL" id="MBB3332673.1"/>
    </source>
</evidence>
<sequence length="253" mass="28782">MLGKIRLPGAIGVSYLPPPPELCEELMSALMEWANGLSERHGGSDPDRVPALVAGTVISFGFVFLHPFMDGNGRISRFLLHHTLCQLRELPRGNLLPISIAMKRHEGDYLAALETFSKPAREQWRVNWVDADHHDFHFKGSENLYRYWDATQAVTFTLKMAREALRQDLKAETHYLACFDHIYRSIDTRFDVRGSDLSRLVMMCLSHGGKLSKNRRKQFRHQVPEDVLNAIESETQLLLGEFPDGNPIGLSEI</sequence>
<dbReference type="InterPro" id="IPR036597">
    <property type="entry name" value="Fido-like_dom_sf"/>
</dbReference>
<dbReference type="PROSITE" id="PS51459">
    <property type="entry name" value="FIDO"/>
    <property type="match status" value="1"/>
</dbReference>
<gene>
    <name evidence="4" type="ORF">BDK63_003573</name>
</gene>
<evidence type="ECO:0000259" key="3">
    <source>
        <dbReference type="PROSITE" id="PS51459"/>
    </source>
</evidence>
<dbReference type="Pfam" id="PF02661">
    <property type="entry name" value="Fic"/>
    <property type="match status" value="1"/>
</dbReference>
<name>A0A7W5K6F0_9GAMM</name>
<proteinExistence type="predicted"/>
<feature type="active site" evidence="1">
    <location>
        <position position="66"/>
    </location>
</feature>
<organism evidence="4 5">
    <name type="scientific">Halomonas campaniensis</name>
    <dbReference type="NCBI Taxonomy" id="213554"/>
    <lineage>
        <taxon>Bacteria</taxon>
        <taxon>Pseudomonadati</taxon>
        <taxon>Pseudomonadota</taxon>
        <taxon>Gammaproteobacteria</taxon>
        <taxon>Oceanospirillales</taxon>
        <taxon>Halomonadaceae</taxon>
        <taxon>Halomonas</taxon>
    </lineage>
</organism>
<dbReference type="InterPro" id="IPR003812">
    <property type="entry name" value="Fido"/>
</dbReference>
<dbReference type="EMBL" id="JACHZF010000045">
    <property type="protein sequence ID" value="MBB3332673.1"/>
    <property type="molecule type" value="Genomic_DNA"/>
</dbReference>
<dbReference type="Proteomes" id="UP000553442">
    <property type="component" value="Unassembled WGS sequence"/>
</dbReference>
<dbReference type="InterPro" id="IPR040198">
    <property type="entry name" value="Fido_containing"/>
</dbReference>
<dbReference type="PANTHER" id="PTHR13504">
    <property type="entry name" value="FIDO DOMAIN-CONTAINING PROTEIN DDB_G0283145"/>
    <property type="match status" value="1"/>
</dbReference>
<accession>A0A7W5K6F0</accession>
<dbReference type="Gene3D" id="1.10.3290.10">
    <property type="entry name" value="Fido-like domain"/>
    <property type="match status" value="1"/>
</dbReference>
<evidence type="ECO:0000256" key="1">
    <source>
        <dbReference type="PIRSR" id="PIRSR640198-1"/>
    </source>
</evidence>